<reference evidence="3" key="1">
    <citation type="journal article" date="2019" name="Int. J. Syst. Evol. Microbiol.">
        <title>The Global Catalogue of Microorganisms (GCM) 10K type strain sequencing project: providing services to taxonomists for standard genome sequencing and annotation.</title>
        <authorList>
            <consortium name="The Broad Institute Genomics Platform"/>
            <consortium name="The Broad Institute Genome Sequencing Center for Infectious Disease"/>
            <person name="Wu L."/>
            <person name="Ma J."/>
        </authorList>
    </citation>
    <scope>NUCLEOTIDE SEQUENCE [LARGE SCALE GENOMIC DNA]</scope>
    <source>
        <strain evidence="3">CGMCC 1.13574</strain>
    </source>
</reference>
<sequence length="164" mass="17780">MTRALIAVIAALVVVLGWQSCRLHDAQIALEQQRTAAETATAERERLTREASEEARDREDRHTQALAELAAQHMREREDDANEKRAAVAAAVRAGELRLREHWTCAGSDGMPATGAAAGERDAAAELRADAAARIVQLGAQCDADIRAAQAVIRGYMELMGGWH</sequence>
<organism evidence="2 3">
    <name type="scientific">Coralloluteibacterium thermophilum</name>
    <dbReference type="NCBI Taxonomy" id="2707049"/>
    <lineage>
        <taxon>Bacteria</taxon>
        <taxon>Pseudomonadati</taxon>
        <taxon>Pseudomonadota</taxon>
        <taxon>Gammaproteobacteria</taxon>
        <taxon>Lysobacterales</taxon>
        <taxon>Lysobacteraceae</taxon>
        <taxon>Coralloluteibacterium</taxon>
    </lineage>
</organism>
<dbReference type="EMBL" id="JBHSGG010000036">
    <property type="protein sequence ID" value="MFC4729105.1"/>
    <property type="molecule type" value="Genomic_DNA"/>
</dbReference>
<dbReference type="Proteomes" id="UP001595892">
    <property type="component" value="Unassembled WGS sequence"/>
</dbReference>
<dbReference type="RefSeq" id="WP_377005177.1">
    <property type="nucleotide sequence ID" value="NZ_JBHSGG010000036.1"/>
</dbReference>
<accession>A0ABV9NNP3</accession>
<feature type="compositionally biased region" description="Basic and acidic residues" evidence="1">
    <location>
        <begin position="41"/>
        <end position="61"/>
    </location>
</feature>
<comment type="caution">
    <text evidence="2">The sequence shown here is derived from an EMBL/GenBank/DDBJ whole genome shotgun (WGS) entry which is preliminary data.</text>
</comment>
<evidence type="ECO:0000313" key="3">
    <source>
        <dbReference type="Proteomes" id="UP001595892"/>
    </source>
</evidence>
<protein>
    <recommendedName>
        <fullName evidence="4">Lysozyme</fullName>
    </recommendedName>
</protein>
<proteinExistence type="predicted"/>
<evidence type="ECO:0000313" key="2">
    <source>
        <dbReference type="EMBL" id="MFC4729105.1"/>
    </source>
</evidence>
<name>A0ABV9NNP3_9GAMM</name>
<evidence type="ECO:0008006" key="4">
    <source>
        <dbReference type="Google" id="ProtNLM"/>
    </source>
</evidence>
<feature type="region of interest" description="Disordered" evidence="1">
    <location>
        <begin position="39"/>
        <end position="61"/>
    </location>
</feature>
<gene>
    <name evidence="2" type="ORF">ACFO3Q_13100</name>
</gene>
<evidence type="ECO:0000256" key="1">
    <source>
        <dbReference type="SAM" id="MobiDB-lite"/>
    </source>
</evidence>
<dbReference type="PROSITE" id="PS51257">
    <property type="entry name" value="PROKAR_LIPOPROTEIN"/>
    <property type="match status" value="1"/>
</dbReference>
<keyword evidence="3" id="KW-1185">Reference proteome</keyword>